<dbReference type="RefSeq" id="XP_062683884.1">
    <property type="nucleotide sequence ID" value="XM_062831563.1"/>
</dbReference>
<evidence type="ECO:0000313" key="2">
    <source>
        <dbReference type="EMBL" id="KAK3350589.1"/>
    </source>
</evidence>
<reference evidence="2" key="2">
    <citation type="submission" date="2023-06" db="EMBL/GenBank/DDBJ databases">
        <authorList>
            <consortium name="Lawrence Berkeley National Laboratory"/>
            <person name="Haridas S."/>
            <person name="Hensen N."/>
            <person name="Bonometti L."/>
            <person name="Westerberg I."/>
            <person name="Brannstrom I.O."/>
            <person name="Guillou S."/>
            <person name="Cros-Aarteil S."/>
            <person name="Calhoun S."/>
            <person name="Kuo A."/>
            <person name="Mondo S."/>
            <person name="Pangilinan J."/>
            <person name="Riley R."/>
            <person name="Labutti K."/>
            <person name="Andreopoulos B."/>
            <person name="Lipzen A."/>
            <person name="Chen C."/>
            <person name="Yanf M."/>
            <person name="Daum C."/>
            <person name="Ng V."/>
            <person name="Clum A."/>
            <person name="Steindorff A."/>
            <person name="Ohm R."/>
            <person name="Martin F."/>
            <person name="Silar P."/>
            <person name="Natvig D."/>
            <person name="Lalanne C."/>
            <person name="Gautier V."/>
            <person name="Ament-Velasquez S.L."/>
            <person name="Kruys A."/>
            <person name="Hutchinson M.I."/>
            <person name="Powell A.J."/>
            <person name="Barry K."/>
            <person name="Miller A.N."/>
            <person name="Grigoriev I.V."/>
            <person name="Debuchy R."/>
            <person name="Gladieux P."/>
            <person name="Thoren M.H."/>
            <person name="Johannesson H."/>
        </authorList>
    </citation>
    <scope>NUCLEOTIDE SEQUENCE</scope>
    <source>
        <strain evidence="2">CBS 560.94</strain>
    </source>
</reference>
<name>A0AAE0MUC8_9PEZI</name>
<dbReference type="AlphaFoldDB" id="A0AAE0MUC8"/>
<dbReference type="Gene3D" id="2.40.160.20">
    <property type="match status" value="1"/>
</dbReference>
<sequence>MVWHLVVTNSSLCFFNDTFHFHPGINMKSCLPLLTLLSASLLLLPQGVSGAEALAPKDNYPKPPSLQYLYTVNITGGETYNIGNGPNGLRLVVPILNGTFSGPKLKGWLLLPIQLSSSP</sequence>
<proteinExistence type="predicted"/>
<gene>
    <name evidence="2" type="ORF">B0H65DRAFT_91968</name>
</gene>
<keyword evidence="3" id="KW-1185">Reference proteome</keyword>
<dbReference type="EMBL" id="JAUEPP010000002">
    <property type="protein sequence ID" value="KAK3350589.1"/>
    <property type="molecule type" value="Genomic_DNA"/>
</dbReference>
<accession>A0AAE0MUC8</accession>
<evidence type="ECO:0000256" key="1">
    <source>
        <dbReference type="SAM" id="SignalP"/>
    </source>
</evidence>
<dbReference type="Pfam" id="PF11578">
    <property type="entry name" value="DUF3237"/>
    <property type="match status" value="1"/>
</dbReference>
<protein>
    <submittedName>
        <fullName evidence="2">Uncharacterized protein</fullName>
    </submittedName>
</protein>
<organism evidence="2 3">
    <name type="scientific">Neurospora tetraspora</name>
    <dbReference type="NCBI Taxonomy" id="94610"/>
    <lineage>
        <taxon>Eukaryota</taxon>
        <taxon>Fungi</taxon>
        <taxon>Dikarya</taxon>
        <taxon>Ascomycota</taxon>
        <taxon>Pezizomycotina</taxon>
        <taxon>Sordariomycetes</taxon>
        <taxon>Sordariomycetidae</taxon>
        <taxon>Sordariales</taxon>
        <taxon>Sordariaceae</taxon>
        <taxon>Neurospora</taxon>
    </lineage>
</organism>
<evidence type="ECO:0000313" key="3">
    <source>
        <dbReference type="Proteomes" id="UP001278500"/>
    </source>
</evidence>
<reference evidence="2" key="1">
    <citation type="journal article" date="2023" name="Mol. Phylogenet. Evol.">
        <title>Genome-scale phylogeny and comparative genomics of the fungal order Sordariales.</title>
        <authorList>
            <person name="Hensen N."/>
            <person name="Bonometti L."/>
            <person name="Westerberg I."/>
            <person name="Brannstrom I.O."/>
            <person name="Guillou S."/>
            <person name="Cros-Aarteil S."/>
            <person name="Calhoun S."/>
            <person name="Haridas S."/>
            <person name="Kuo A."/>
            <person name="Mondo S."/>
            <person name="Pangilinan J."/>
            <person name="Riley R."/>
            <person name="LaButti K."/>
            <person name="Andreopoulos B."/>
            <person name="Lipzen A."/>
            <person name="Chen C."/>
            <person name="Yan M."/>
            <person name="Daum C."/>
            <person name="Ng V."/>
            <person name="Clum A."/>
            <person name="Steindorff A."/>
            <person name="Ohm R.A."/>
            <person name="Martin F."/>
            <person name="Silar P."/>
            <person name="Natvig D.O."/>
            <person name="Lalanne C."/>
            <person name="Gautier V."/>
            <person name="Ament-Velasquez S.L."/>
            <person name="Kruys A."/>
            <person name="Hutchinson M.I."/>
            <person name="Powell A.J."/>
            <person name="Barry K."/>
            <person name="Miller A.N."/>
            <person name="Grigoriev I.V."/>
            <person name="Debuchy R."/>
            <person name="Gladieux P."/>
            <person name="Hiltunen Thoren M."/>
            <person name="Johannesson H."/>
        </authorList>
    </citation>
    <scope>NUCLEOTIDE SEQUENCE</scope>
    <source>
        <strain evidence="2">CBS 560.94</strain>
    </source>
</reference>
<keyword evidence="1" id="KW-0732">Signal</keyword>
<feature type="chain" id="PRO_5042173558" evidence="1">
    <location>
        <begin position="51"/>
        <end position="119"/>
    </location>
</feature>
<dbReference type="Proteomes" id="UP001278500">
    <property type="component" value="Unassembled WGS sequence"/>
</dbReference>
<feature type="signal peptide" evidence="1">
    <location>
        <begin position="1"/>
        <end position="50"/>
    </location>
</feature>
<dbReference type="GeneID" id="87868717"/>
<comment type="caution">
    <text evidence="2">The sequence shown here is derived from an EMBL/GenBank/DDBJ whole genome shotgun (WGS) entry which is preliminary data.</text>
</comment>